<dbReference type="Proteomes" id="UP001529510">
    <property type="component" value="Unassembled WGS sequence"/>
</dbReference>
<accession>A0ABD0NP72</accession>
<sequence>AEGNNSFGHFNTEDCTVKPREEERKTFPQIIMPFAPLKTGNTFLHHSSLKSPQAGLDCQPKGIINKIHPKSGQKSISSEDSSEKRFHTCGDPDDPSIKNTRRNVEYSDTCNISKELSNLILLTGQHFMVSENNRVAYVTLDLEKPSLSHFSLSNHEERLKTDNMPHKTSKTSSDGKTRSKHKEKSAEKQQLGIQGSKKQDLQPPSQAKDDLNSEGDENRPVAVIETIVITEKIVPKPQVKKKKKHGTPKPENDPPSDTGSRSAQKSLDVKVASNGMDKPASHLPTKLDVINKDSTQKVMSVRPKVEPSFAAKMDSDSVNATQKATAIKLKVDAGNAAKMENKTMSLPSMLNDDVKRRRIADDLTRPQLPAIFRQARKDGEDTNRRAYSEVVKQKTPVAKE</sequence>
<feature type="compositionally biased region" description="Basic and acidic residues" evidence="1">
    <location>
        <begin position="154"/>
        <end position="165"/>
    </location>
</feature>
<feature type="region of interest" description="Disordered" evidence="1">
    <location>
        <begin position="153"/>
        <end position="219"/>
    </location>
</feature>
<keyword evidence="3" id="KW-1185">Reference proteome</keyword>
<feature type="compositionally biased region" description="Basic and acidic residues" evidence="1">
    <location>
        <begin position="207"/>
        <end position="219"/>
    </location>
</feature>
<reference evidence="2 3" key="1">
    <citation type="submission" date="2024-05" db="EMBL/GenBank/DDBJ databases">
        <title>Genome sequencing and assembly of Indian major carp, Cirrhinus mrigala (Hamilton, 1822).</title>
        <authorList>
            <person name="Mohindra V."/>
            <person name="Chowdhury L.M."/>
            <person name="Lal K."/>
            <person name="Jena J.K."/>
        </authorList>
    </citation>
    <scope>NUCLEOTIDE SEQUENCE [LARGE SCALE GENOMIC DNA]</scope>
    <source>
        <strain evidence="2">CM1030</strain>
        <tissue evidence="2">Blood</tissue>
    </source>
</reference>
<dbReference type="AlphaFoldDB" id="A0ABD0NP72"/>
<feature type="compositionally biased region" description="Basic residues" evidence="1">
    <location>
        <begin position="238"/>
        <end position="247"/>
    </location>
</feature>
<feature type="region of interest" description="Disordered" evidence="1">
    <location>
        <begin position="375"/>
        <end position="400"/>
    </location>
</feature>
<feature type="non-terminal residue" evidence="2">
    <location>
        <position position="400"/>
    </location>
</feature>
<evidence type="ECO:0000256" key="1">
    <source>
        <dbReference type="SAM" id="MobiDB-lite"/>
    </source>
</evidence>
<dbReference type="EMBL" id="JAMKFB020000021">
    <property type="protein sequence ID" value="KAL0163152.1"/>
    <property type="molecule type" value="Genomic_DNA"/>
</dbReference>
<feature type="compositionally biased region" description="Polar residues" evidence="1">
    <location>
        <begin position="255"/>
        <end position="265"/>
    </location>
</feature>
<evidence type="ECO:0000313" key="3">
    <source>
        <dbReference type="Proteomes" id="UP001529510"/>
    </source>
</evidence>
<proteinExistence type="predicted"/>
<feature type="compositionally biased region" description="Basic and acidic residues" evidence="1">
    <location>
        <begin position="375"/>
        <end position="387"/>
    </location>
</feature>
<feature type="region of interest" description="Disordered" evidence="1">
    <location>
        <begin position="235"/>
        <end position="286"/>
    </location>
</feature>
<feature type="non-terminal residue" evidence="2">
    <location>
        <position position="1"/>
    </location>
</feature>
<organism evidence="2 3">
    <name type="scientific">Cirrhinus mrigala</name>
    <name type="common">Mrigala</name>
    <dbReference type="NCBI Taxonomy" id="683832"/>
    <lineage>
        <taxon>Eukaryota</taxon>
        <taxon>Metazoa</taxon>
        <taxon>Chordata</taxon>
        <taxon>Craniata</taxon>
        <taxon>Vertebrata</taxon>
        <taxon>Euteleostomi</taxon>
        <taxon>Actinopterygii</taxon>
        <taxon>Neopterygii</taxon>
        <taxon>Teleostei</taxon>
        <taxon>Ostariophysi</taxon>
        <taxon>Cypriniformes</taxon>
        <taxon>Cyprinidae</taxon>
        <taxon>Labeoninae</taxon>
        <taxon>Labeonini</taxon>
        <taxon>Cirrhinus</taxon>
    </lineage>
</organism>
<comment type="caution">
    <text evidence="2">The sequence shown here is derived from an EMBL/GenBank/DDBJ whole genome shotgun (WGS) entry which is preliminary data.</text>
</comment>
<protein>
    <submittedName>
        <fullName evidence="2">Uncharacterized protein</fullName>
    </submittedName>
</protein>
<feature type="region of interest" description="Disordered" evidence="1">
    <location>
        <begin position="68"/>
        <end position="100"/>
    </location>
</feature>
<gene>
    <name evidence="2" type="ORF">M9458_042548</name>
</gene>
<name>A0ABD0NP72_CIRMR</name>
<evidence type="ECO:0000313" key="2">
    <source>
        <dbReference type="EMBL" id="KAL0163152.1"/>
    </source>
</evidence>
<feature type="compositionally biased region" description="Basic and acidic residues" evidence="1">
    <location>
        <begin position="81"/>
        <end position="90"/>
    </location>
</feature>